<dbReference type="RefSeq" id="WP_058264000.1">
    <property type="nucleotide sequence ID" value="NZ_CP051181.1"/>
</dbReference>
<dbReference type="OrthoDB" id="8373799at2"/>
<keyword evidence="2" id="KW-1185">Reference proteome</keyword>
<protein>
    <submittedName>
        <fullName evidence="1">Uncharacterized protein</fullName>
    </submittedName>
</protein>
<proteinExistence type="predicted"/>
<organism evidence="1 2">
    <name type="scientific">Thalassovita gelatinovora</name>
    <name type="common">Thalassobius gelatinovorus</name>
    <dbReference type="NCBI Taxonomy" id="53501"/>
    <lineage>
        <taxon>Bacteria</taxon>
        <taxon>Pseudomonadati</taxon>
        <taxon>Pseudomonadota</taxon>
        <taxon>Alphaproteobacteria</taxon>
        <taxon>Rhodobacterales</taxon>
        <taxon>Roseobacteraceae</taxon>
        <taxon>Thalassovita</taxon>
    </lineage>
</organism>
<name>A0A0P1FJ07_THAGE</name>
<dbReference type="Proteomes" id="UP000051587">
    <property type="component" value="Unassembled WGS sequence"/>
</dbReference>
<sequence length="105" mass="11070">MKITLFPQRRDDSLSLSKTGDILTVNGTDFDFSTLTEGEVLPREDVACDWIASDVTRTGGVLHLALILPHGSDAPVETKFPAPLTITADGPITLPPPSAPDAAAT</sequence>
<reference evidence="1 2" key="1">
    <citation type="submission" date="2015-09" db="EMBL/GenBank/DDBJ databases">
        <authorList>
            <consortium name="Swine Surveillance"/>
        </authorList>
    </citation>
    <scope>NUCLEOTIDE SEQUENCE [LARGE SCALE GENOMIC DNA]</scope>
    <source>
        <strain evidence="1 2">CECT 4357</strain>
    </source>
</reference>
<dbReference type="EMBL" id="CYSA01000027">
    <property type="protein sequence ID" value="CUH67958.1"/>
    <property type="molecule type" value="Genomic_DNA"/>
</dbReference>
<evidence type="ECO:0000313" key="1">
    <source>
        <dbReference type="EMBL" id="CUH67958.1"/>
    </source>
</evidence>
<accession>A0A0P1FJ07</accession>
<dbReference type="AlphaFoldDB" id="A0A0P1FJ07"/>
<dbReference type="STRING" id="53501.SAMN04488043_104177"/>
<evidence type="ECO:0000313" key="2">
    <source>
        <dbReference type="Proteomes" id="UP000051587"/>
    </source>
</evidence>
<gene>
    <name evidence="1" type="ORF">TG4357_03306</name>
</gene>